<reference evidence="2 3" key="1">
    <citation type="journal article" date="2015" name="Genome Biol. Evol.">
        <title>Comparative Genomics of a Bacterivorous Green Alga Reveals Evolutionary Causalities and Consequences of Phago-Mixotrophic Mode of Nutrition.</title>
        <authorList>
            <person name="Burns J.A."/>
            <person name="Paasch A."/>
            <person name="Narechania A."/>
            <person name="Kim E."/>
        </authorList>
    </citation>
    <scope>NUCLEOTIDE SEQUENCE [LARGE SCALE GENOMIC DNA]</scope>
    <source>
        <strain evidence="2 3">PLY_AMNH</strain>
    </source>
</reference>
<dbReference type="Proteomes" id="UP001190700">
    <property type="component" value="Unassembled WGS sequence"/>
</dbReference>
<gene>
    <name evidence="2" type="ORF">CYMTET_38980</name>
</gene>
<feature type="transmembrane region" description="Helical" evidence="1">
    <location>
        <begin position="12"/>
        <end position="32"/>
    </location>
</feature>
<sequence length="77" mass="8883">MLTSGDLQLFWFDFVVVTVESWVLAALLPAAVEFNFWFTREFSMCCGVFRFGRWAGEKERSNEHKVNVTAEDSGNRV</sequence>
<comment type="caution">
    <text evidence="2">The sequence shown here is derived from an EMBL/GenBank/DDBJ whole genome shotgun (WGS) entry which is preliminary data.</text>
</comment>
<proteinExistence type="predicted"/>
<dbReference type="AlphaFoldDB" id="A0AAE0F4Q6"/>
<keyword evidence="1" id="KW-0812">Transmembrane</keyword>
<organism evidence="2 3">
    <name type="scientific">Cymbomonas tetramitiformis</name>
    <dbReference type="NCBI Taxonomy" id="36881"/>
    <lineage>
        <taxon>Eukaryota</taxon>
        <taxon>Viridiplantae</taxon>
        <taxon>Chlorophyta</taxon>
        <taxon>Pyramimonadophyceae</taxon>
        <taxon>Pyramimonadales</taxon>
        <taxon>Pyramimonadaceae</taxon>
        <taxon>Cymbomonas</taxon>
    </lineage>
</organism>
<accession>A0AAE0F4Q6</accession>
<name>A0AAE0F4Q6_9CHLO</name>
<dbReference type="EMBL" id="LGRX02025884">
    <property type="protein sequence ID" value="KAK3251693.1"/>
    <property type="molecule type" value="Genomic_DNA"/>
</dbReference>
<keyword evidence="3" id="KW-1185">Reference proteome</keyword>
<keyword evidence="1" id="KW-1133">Transmembrane helix</keyword>
<evidence type="ECO:0000313" key="2">
    <source>
        <dbReference type="EMBL" id="KAK3251693.1"/>
    </source>
</evidence>
<protein>
    <submittedName>
        <fullName evidence="2">Uncharacterized protein</fullName>
    </submittedName>
</protein>
<keyword evidence="1" id="KW-0472">Membrane</keyword>
<evidence type="ECO:0000256" key="1">
    <source>
        <dbReference type="SAM" id="Phobius"/>
    </source>
</evidence>
<evidence type="ECO:0000313" key="3">
    <source>
        <dbReference type="Proteomes" id="UP001190700"/>
    </source>
</evidence>